<evidence type="ECO:0000256" key="8">
    <source>
        <dbReference type="ARBA" id="ARBA00022741"/>
    </source>
</evidence>
<name>A0A839IQ15_9GAMM</name>
<evidence type="ECO:0000259" key="19">
    <source>
        <dbReference type="PROSITE" id="PS50110"/>
    </source>
</evidence>
<keyword evidence="10" id="KW-0067">ATP-binding</keyword>
<dbReference type="EMBL" id="JACJFM010000016">
    <property type="protein sequence ID" value="MBB1487593.1"/>
    <property type="molecule type" value="Genomic_DNA"/>
</dbReference>
<evidence type="ECO:0000256" key="1">
    <source>
        <dbReference type="ARBA" id="ARBA00000085"/>
    </source>
</evidence>
<keyword evidence="8" id="KW-0547">Nucleotide-binding</keyword>
<comment type="subcellular location">
    <subcellularLocation>
        <location evidence="2">Cell membrane</location>
        <topology evidence="2">Multi-pass membrane protein</topology>
    </subcellularLocation>
</comment>
<dbReference type="Gene3D" id="3.40.50.2300">
    <property type="match status" value="1"/>
</dbReference>
<protein>
    <recommendedName>
        <fullName evidence="15">Sensory/regulatory protein RpfC</fullName>
        <ecNumber evidence="3">2.7.13.3</ecNumber>
    </recommendedName>
</protein>
<feature type="domain" description="CHASE" evidence="20">
    <location>
        <begin position="251"/>
        <end position="424"/>
    </location>
</feature>
<dbReference type="GO" id="GO:0000155">
    <property type="term" value="F:phosphorelay sensor kinase activity"/>
    <property type="evidence" value="ECO:0007669"/>
    <property type="project" value="InterPro"/>
</dbReference>
<evidence type="ECO:0000259" key="20">
    <source>
        <dbReference type="PROSITE" id="PS50839"/>
    </source>
</evidence>
<dbReference type="InterPro" id="IPR004358">
    <property type="entry name" value="Sig_transdc_His_kin-like_C"/>
</dbReference>
<dbReference type="CDD" id="cd16922">
    <property type="entry name" value="HATPase_EvgS-ArcB-TorS-like"/>
    <property type="match status" value="1"/>
</dbReference>
<dbReference type="InterPro" id="IPR011006">
    <property type="entry name" value="CheY-like_superfamily"/>
</dbReference>
<proteinExistence type="predicted"/>
<dbReference type="Pfam" id="PF00512">
    <property type="entry name" value="HisKA"/>
    <property type="match status" value="1"/>
</dbReference>
<evidence type="ECO:0000259" key="18">
    <source>
        <dbReference type="PROSITE" id="PS50109"/>
    </source>
</evidence>
<dbReference type="GO" id="GO:0005886">
    <property type="term" value="C:plasma membrane"/>
    <property type="evidence" value="ECO:0007669"/>
    <property type="project" value="UniProtKB-SubCell"/>
</dbReference>
<dbReference type="PRINTS" id="PR00344">
    <property type="entry name" value="BCTRLSENSOR"/>
</dbReference>
<evidence type="ECO:0000256" key="5">
    <source>
        <dbReference type="ARBA" id="ARBA00022553"/>
    </source>
</evidence>
<feature type="transmembrane region" description="Helical" evidence="17">
    <location>
        <begin position="112"/>
        <end position="133"/>
    </location>
</feature>
<feature type="transmembrane region" description="Helical" evidence="17">
    <location>
        <begin position="6"/>
        <end position="27"/>
    </location>
</feature>
<dbReference type="SMART" id="SM00448">
    <property type="entry name" value="REC"/>
    <property type="match status" value="1"/>
</dbReference>
<evidence type="ECO:0000256" key="16">
    <source>
        <dbReference type="PROSITE-ProRule" id="PRU00169"/>
    </source>
</evidence>
<sequence>MKITASIIIFTAMAYALLGYIGQLIAIPPGFATVIWPASGLALTAVLTFGIYSLPGIFLGSFLINLYIASGAEQAGGGILIPAAIGINAMLQAFVGYWLVKKYIGYPFAYQRPALVARFLLIAVISTLVNASLSNLILWHNNVLSDASLVVNWLNWWAGDAIGVIVVTPWLLVIFARFSRTPLPKDGFVIPTLTVITLFTLIFGWLATEVEKEKQGKEFANNSDLLVQSLEARLHNTSDILYAMSGMVLSNRDQITPEQFRIFTHDLLNRSPYLHGLSWNIRTTGESLDDFTEQMQALYSKKTGISFQVKERNAQGQLQPVMPDTQHIVVSYIEPLQSNLKALGYDVYSQSDRRFALDRAWQTRLIYPTKPISLIQEKSRQAGVLLFLPVIQNSKVAKGQDSLLGYATGVIKMRDLAQAAFAQLLLPRTGIALIDPEASSEQAILYSSGLDQQSQEALLAHYIDHDPQSSLNSHNIFPMYRQHKIEVGARHWYLIQVSTDAYIYQPWGVHLLLAAGTLFSGLLGWFMIILAGHTREIEQQVEVRTKDLSLANKKLILSEQLQNEAKERAEDASRAKSEFLANMSHEIRTPLNGVIGILEVLKNDQLAEDQKEMILVARDSASSLMTIINDILDFSRIEAGKLSLNQIPFEFTELLENTGNSFILQAEDKGLELVCPANVVPPLLVVGDPDRIKQILTNLVGNAIKFTPHGSVSVFCRMEAHNDSVSIQLEVSDTGIGMSEEQQASLFERFTQADSSITREYGGTGLGLAICHQLLKMMGGNIQVSSLQGHGSSFDVHLTLPMAHDIPVHSTETNNRLYDSVNMLYIRTPSVTSQRMEQCLDEHCINYTAVSVSHKLTLSPDVNTLLVDCTVAEAIYLVDQQAELLTSDQLCTLFISPYNQQSEAHEKLSGYFDHILHRPIPYRHLLQLLAHSRPVTQRNEPISESSAPSYQGRHVLVVEDNQTNRTVIEQMFRQRDIQVSVAKNGQEAIDILKTSHFDVVFMDCQMPVMDGYQATAIIRSDSSQVQNHAIPIIAVTAHALAGDREKCLAAGMDDYLPKPVTEESLKEILDKWLT</sequence>
<dbReference type="Pfam" id="PF05231">
    <property type="entry name" value="MASE1"/>
    <property type="match status" value="1"/>
</dbReference>
<gene>
    <name evidence="21" type="ORF">H4O21_13330</name>
</gene>
<dbReference type="InterPro" id="IPR003594">
    <property type="entry name" value="HATPase_dom"/>
</dbReference>
<evidence type="ECO:0000256" key="11">
    <source>
        <dbReference type="ARBA" id="ARBA00022989"/>
    </source>
</evidence>
<keyword evidence="6" id="KW-0808">Transferase</keyword>
<keyword evidence="22" id="KW-1185">Reference proteome</keyword>
<evidence type="ECO:0000256" key="15">
    <source>
        <dbReference type="ARBA" id="ARBA00068150"/>
    </source>
</evidence>
<dbReference type="SMART" id="SM01079">
    <property type="entry name" value="CHASE"/>
    <property type="match status" value="1"/>
</dbReference>
<dbReference type="PROSITE" id="PS50110">
    <property type="entry name" value="RESPONSE_REGULATORY"/>
    <property type="match status" value="1"/>
</dbReference>
<dbReference type="EC" id="2.7.13.3" evidence="3"/>
<feature type="transmembrane region" description="Helical" evidence="17">
    <location>
        <begin position="153"/>
        <end position="176"/>
    </location>
</feature>
<dbReference type="InterPro" id="IPR005467">
    <property type="entry name" value="His_kinase_dom"/>
</dbReference>
<evidence type="ECO:0000256" key="9">
    <source>
        <dbReference type="ARBA" id="ARBA00022777"/>
    </source>
</evidence>
<dbReference type="RefSeq" id="WP_182809368.1">
    <property type="nucleotide sequence ID" value="NZ_JACJFM010000016.1"/>
</dbReference>
<dbReference type="PANTHER" id="PTHR45339">
    <property type="entry name" value="HYBRID SIGNAL TRANSDUCTION HISTIDINE KINASE J"/>
    <property type="match status" value="1"/>
</dbReference>
<dbReference type="InterPro" id="IPR036890">
    <property type="entry name" value="HATPase_C_sf"/>
</dbReference>
<dbReference type="Pfam" id="PF00072">
    <property type="entry name" value="Response_reg"/>
    <property type="match status" value="1"/>
</dbReference>
<dbReference type="FunFam" id="3.30.565.10:FF:000010">
    <property type="entry name" value="Sensor histidine kinase RcsC"/>
    <property type="match status" value="1"/>
</dbReference>
<dbReference type="Pfam" id="PF02518">
    <property type="entry name" value="HATPase_c"/>
    <property type="match status" value="1"/>
</dbReference>
<dbReference type="CDD" id="cd17546">
    <property type="entry name" value="REC_hyHK_CKI1_RcsC-like"/>
    <property type="match status" value="1"/>
</dbReference>
<dbReference type="CDD" id="cd00082">
    <property type="entry name" value="HisKA"/>
    <property type="match status" value="1"/>
</dbReference>
<evidence type="ECO:0000256" key="4">
    <source>
        <dbReference type="ARBA" id="ARBA00022475"/>
    </source>
</evidence>
<evidence type="ECO:0000313" key="22">
    <source>
        <dbReference type="Proteomes" id="UP000565262"/>
    </source>
</evidence>
<evidence type="ECO:0000256" key="10">
    <source>
        <dbReference type="ARBA" id="ARBA00022840"/>
    </source>
</evidence>
<dbReference type="Pfam" id="PF03924">
    <property type="entry name" value="CHASE"/>
    <property type="match status" value="1"/>
</dbReference>
<dbReference type="InterPro" id="IPR007895">
    <property type="entry name" value="MASE1"/>
</dbReference>
<dbReference type="InterPro" id="IPR003661">
    <property type="entry name" value="HisK_dim/P_dom"/>
</dbReference>
<dbReference type="InterPro" id="IPR006189">
    <property type="entry name" value="CHASE_dom"/>
</dbReference>
<dbReference type="SUPFAM" id="SSF47384">
    <property type="entry name" value="Homodimeric domain of signal transducing histidine kinase"/>
    <property type="match status" value="1"/>
</dbReference>
<dbReference type="SMART" id="SM00387">
    <property type="entry name" value="HATPase_c"/>
    <property type="match status" value="1"/>
</dbReference>
<dbReference type="Gene3D" id="3.30.565.10">
    <property type="entry name" value="Histidine kinase-like ATPase, C-terminal domain"/>
    <property type="match status" value="1"/>
</dbReference>
<feature type="domain" description="Histidine kinase" evidence="18">
    <location>
        <begin position="582"/>
        <end position="802"/>
    </location>
</feature>
<reference evidence="21 22" key="1">
    <citation type="submission" date="2020-08" db="EMBL/GenBank/DDBJ databases">
        <title>Oceanospirillum sp. nov. isolated from marine sediment.</title>
        <authorList>
            <person name="Ji X."/>
        </authorList>
    </citation>
    <scope>NUCLEOTIDE SEQUENCE [LARGE SCALE GENOMIC DNA]</scope>
    <source>
        <strain evidence="21 22">D5</strain>
    </source>
</reference>
<keyword evidence="12" id="KW-0902">Two-component regulatory system</keyword>
<keyword evidence="13 17" id="KW-0472">Membrane</keyword>
<dbReference type="SMART" id="SM00388">
    <property type="entry name" value="HisKA"/>
    <property type="match status" value="1"/>
</dbReference>
<evidence type="ECO:0000256" key="14">
    <source>
        <dbReference type="ARBA" id="ARBA00064003"/>
    </source>
</evidence>
<dbReference type="GO" id="GO:0005524">
    <property type="term" value="F:ATP binding"/>
    <property type="evidence" value="ECO:0007669"/>
    <property type="project" value="UniProtKB-KW"/>
</dbReference>
<organism evidence="21 22">
    <name type="scientific">Oceanospirillum sediminis</name>
    <dbReference type="NCBI Taxonomy" id="2760088"/>
    <lineage>
        <taxon>Bacteria</taxon>
        <taxon>Pseudomonadati</taxon>
        <taxon>Pseudomonadota</taxon>
        <taxon>Gammaproteobacteria</taxon>
        <taxon>Oceanospirillales</taxon>
        <taxon>Oceanospirillaceae</taxon>
        <taxon>Oceanospirillum</taxon>
    </lineage>
</organism>
<evidence type="ECO:0000256" key="13">
    <source>
        <dbReference type="ARBA" id="ARBA00023136"/>
    </source>
</evidence>
<feature type="transmembrane region" description="Helical" evidence="17">
    <location>
        <begin position="79"/>
        <end position="100"/>
    </location>
</feature>
<dbReference type="PROSITE" id="PS50839">
    <property type="entry name" value="CHASE"/>
    <property type="match status" value="1"/>
</dbReference>
<dbReference type="InterPro" id="IPR001789">
    <property type="entry name" value="Sig_transdc_resp-reg_receiver"/>
</dbReference>
<evidence type="ECO:0000256" key="17">
    <source>
        <dbReference type="SAM" id="Phobius"/>
    </source>
</evidence>
<evidence type="ECO:0000256" key="2">
    <source>
        <dbReference type="ARBA" id="ARBA00004651"/>
    </source>
</evidence>
<keyword evidence="7 17" id="KW-0812">Transmembrane</keyword>
<dbReference type="SUPFAM" id="SSF55874">
    <property type="entry name" value="ATPase domain of HSP90 chaperone/DNA topoisomerase II/histidine kinase"/>
    <property type="match status" value="1"/>
</dbReference>
<feature type="transmembrane region" description="Helical" evidence="17">
    <location>
        <begin position="188"/>
        <end position="207"/>
    </location>
</feature>
<evidence type="ECO:0000256" key="12">
    <source>
        <dbReference type="ARBA" id="ARBA00023012"/>
    </source>
</evidence>
<feature type="modified residue" description="4-aspartylphosphate" evidence="16">
    <location>
        <position position="1003"/>
    </location>
</feature>
<keyword evidence="9" id="KW-0418">Kinase</keyword>
<feature type="transmembrane region" description="Helical" evidence="17">
    <location>
        <begin position="507"/>
        <end position="530"/>
    </location>
</feature>
<comment type="catalytic activity">
    <reaction evidence="1">
        <text>ATP + protein L-histidine = ADP + protein N-phospho-L-histidine.</text>
        <dbReference type="EC" id="2.7.13.3"/>
    </reaction>
</comment>
<dbReference type="InterPro" id="IPR042240">
    <property type="entry name" value="CHASE_sf"/>
</dbReference>
<feature type="transmembrane region" description="Helical" evidence="17">
    <location>
        <begin position="34"/>
        <end position="67"/>
    </location>
</feature>
<dbReference type="FunFam" id="1.10.287.130:FF:000002">
    <property type="entry name" value="Two-component osmosensing histidine kinase"/>
    <property type="match status" value="1"/>
</dbReference>
<comment type="subunit">
    <text evidence="14">At low DSF concentrations, interacts with RpfF.</text>
</comment>
<dbReference type="Gene3D" id="1.10.287.130">
    <property type="match status" value="1"/>
</dbReference>
<keyword evidence="4" id="KW-1003">Cell membrane</keyword>
<dbReference type="SUPFAM" id="SSF52172">
    <property type="entry name" value="CheY-like"/>
    <property type="match status" value="1"/>
</dbReference>
<evidence type="ECO:0000313" key="21">
    <source>
        <dbReference type="EMBL" id="MBB1487593.1"/>
    </source>
</evidence>
<dbReference type="AlphaFoldDB" id="A0A839IQ15"/>
<keyword evidence="5 16" id="KW-0597">Phosphoprotein</keyword>
<keyword evidence="11 17" id="KW-1133">Transmembrane helix</keyword>
<dbReference type="Gene3D" id="3.30.450.350">
    <property type="entry name" value="CHASE domain"/>
    <property type="match status" value="1"/>
</dbReference>
<comment type="caution">
    <text evidence="21">The sequence shown here is derived from an EMBL/GenBank/DDBJ whole genome shotgun (WGS) entry which is preliminary data.</text>
</comment>
<dbReference type="InterPro" id="IPR036097">
    <property type="entry name" value="HisK_dim/P_sf"/>
</dbReference>
<evidence type="ECO:0000256" key="7">
    <source>
        <dbReference type="ARBA" id="ARBA00022692"/>
    </source>
</evidence>
<evidence type="ECO:0000256" key="3">
    <source>
        <dbReference type="ARBA" id="ARBA00012438"/>
    </source>
</evidence>
<dbReference type="PROSITE" id="PS50109">
    <property type="entry name" value="HIS_KIN"/>
    <property type="match status" value="1"/>
</dbReference>
<dbReference type="Proteomes" id="UP000565262">
    <property type="component" value="Unassembled WGS sequence"/>
</dbReference>
<evidence type="ECO:0000256" key="6">
    <source>
        <dbReference type="ARBA" id="ARBA00022679"/>
    </source>
</evidence>
<feature type="domain" description="Response regulatory" evidence="19">
    <location>
        <begin position="954"/>
        <end position="1073"/>
    </location>
</feature>
<accession>A0A839IQ15</accession>
<dbReference type="PANTHER" id="PTHR45339:SF1">
    <property type="entry name" value="HYBRID SIGNAL TRANSDUCTION HISTIDINE KINASE J"/>
    <property type="match status" value="1"/>
</dbReference>